<keyword evidence="3" id="KW-1185">Reference proteome</keyword>
<reference evidence="2 3" key="1">
    <citation type="submission" date="2016-10" db="EMBL/GenBank/DDBJ databases">
        <authorList>
            <person name="de Groot N.N."/>
        </authorList>
    </citation>
    <scope>NUCLEOTIDE SEQUENCE [LARGE SCALE GENOMIC DNA]</scope>
    <source>
        <strain evidence="2 3">DSM 6059</strain>
    </source>
</reference>
<name>A0A1I1T1J6_9GAMM</name>
<evidence type="ECO:0000313" key="2">
    <source>
        <dbReference type="EMBL" id="SFD52564.1"/>
    </source>
</evidence>
<dbReference type="AlphaFoldDB" id="A0A1I1T1J6"/>
<feature type="transmembrane region" description="Helical" evidence="1">
    <location>
        <begin position="29"/>
        <end position="48"/>
    </location>
</feature>
<evidence type="ECO:0000313" key="3">
    <source>
        <dbReference type="Proteomes" id="UP000198862"/>
    </source>
</evidence>
<evidence type="ECO:0000256" key="1">
    <source>
        <dbReference type="SAM" id="Phobius"/>
    </source>
</evidence>
<keyword evidence="1" id="KW-0472">Membrane</keyword>
<sequence length="169" mass="19260">MPAAPTSPLDKLHDVIIVEQVSAWPPAPIWYLVALLAISSLISLFIYLKKQHQYKSAKREAITLANSVLQKNKPLTISDLNQLQHILKRLAKHYYGDKTAAFTGKRWSRFIADNCNTACEENSFKLLYQAKLADDETRNLKLILSNAIKKMNIKKSKINSYKLQEVPHV</sequence>
<organism evidence="2 3">
    <name type="scientific">Pseudoalteromonas denitrificans DSM 6059</name>
    <dbReference type="NCBI Taxonomy" id="1123010"/>
    <lineage>
        <taxon>Bacteria</taxon>
        <taxon>Pseudomonadati</taxon>
        <taxon>Pseudomonadota</taxon>
        <taxon>Gammaproteobacteria</taxon>
        <taxon>Alteromonadales</taxon>
        <taxon>Pseudoalteromonadaceae</taxon>
        <taxon>Pseudoalteromonas</taxon>
    </lineage>
</organism>
<evidence type="ECO:0008006" key="4">
    <source>
        <dbReference type="Google" id="ProtNLM"/>
    </source>
</evidence>
<keyword evidence="1" id="KW-1133">Transmembrane helix</keyword>
<dbReference type="Proteomes" id="UP000198862">
    <property type="component" value="Unassembled WGS sequence"/>
</dbReference>
<dbReference type="STRING" id="1123010.SAMN02745724_04758"/>
<proteinExistence type="predicted"/>
<dbReference type="Pfam" id="PF14316">
    <property type="entry name" value="DUF4381"/>
    <property type="match status" value="1"/>
</dbReference>
<dbReference type="EMBL" id="FOLO01000065">
    <property type="protein sequence ID" value="SFD52564.1"/>
    <property type="molecule type" value="Genomic_DNA"/>
</dbReference>
<dbReference type="InterPro" id="IPR025489">
    <property type="entry name" value="DUF4381"/>
</dbReference>
<dbReference type="RefSeq" id="WP_091990691.1">
    <property type="nucleotide sequence ID" value="NZ_FOLO01000065.1"/>
</dbReference>
<gene>
    <name evidence="2" type="ORF">SAMN02745724_04758</name>
</gene>
<dbReference type="OrthoDB" id="6402252at2"/>
<protein>
    <recommendedName>
        <fullName evidence="4">DUF4381 domain-containing protein</fullName>
    </recommendedName>
</protein>
<keyword evidence="1" id="KW-0812">Transmembrane</keyword>
<accession>A0A1I1T1J6</accession>